<feature type="compositionally biased region" description="Basic residues" evidence="7">
    <location>
        <begin position="217"/>
        <end position="228"/>
    </location>
</feature>
<dbReference type="STRING" id="45351.A7SXL7"/>
<dbReference type="InterPro" id="IPR026694">
    <property type="entry name" value="CUSTOS"/>
</dbReference>
<dbReference type="GO" id="GO:0016055">
    <property type="term" value="P:Wnt signaling pathway"/>
    <property type="evidence" value="ECO:0007669"/>
    <property type="project" value="UniProtKB-KW"/>
</dbReference>
<proteinExistence type="inferred from homology"/>
<evidence type="ECO:0000256" key="2">
    <source>
        <dbReference type="ARBA" id="ARBA00008632"/>
    </source>
</evidence>
<dbReference type="EMBL" id="DS469890">
    <property type="protein sequence ID" value="EDO31552.1"/>
    <property type="molecule type" value="Genomic_DNA"/>
</dbReference>
<dbReference type="OMA" id="SARTNKX"/>
<dbReference type="OrthoDB" id="5986465at2759"/>
<dbReference type="Pfam" id="PF23999">
    <property type="entry name" value="CUSTOS"/>
    <property type="match status" value="1"/>
</dbReference>
<evidence type="ECO:0000313" key="9">
    <source>
        <dbReference type="Proteomes" id="UP000001593"/>
    </source>
</evidence>
<dbReference type="KEGG" id="nve:5502487"/>
<dbReference type="PANTHER" id="PTHR14482:SF0">
    <property type="entry name" value="PROTEIN CUSTOS"/>
    <property type="match status" value="1"/>
</dbReference>
<feature type="region of interest" description="Disordered" evidence="7">
    <location>
        <begin position="162"/>
        <end position="228"/>
    </location>
</feature>
<organism evidence="8 9">
    <name type="scientific">Nematostella vectensis</name>
    <name type="common">Starlet sea anemone</name>
    <dbReference type="NCBI Taxonomy" id="45351"/>
    <lineage>
        <taxon>Eukaryota</taxon>
        <taxon>Metazoa</taxon>
        <taxon>Cnidaria</taxon>
        <taxon>Anthozoa</taxon>
        <taxon>Hexacorallia</taxon>
        <taxon>Actiniaria</taxon>
        <taxon>Edwardsiidae</taxon>
        <taxon>Nematostella</taxon>
    </lineage>
</organism>
<feature type="compositionally biased region" description="Basic and acidic residues" evidence="7">
    <location>
        <begin position="201"/>
        <end position="216"/>
    </location>
</feature>
<comment type="subcellular location">
    <subcellularLocation>
        <location evidence="1">Nucleus envelope</location>
    </subcellularLocation>
</comment>
<dbReference type="HOGENOM" id="CLU_1216043_0_0_1"/>
<feature type="compositionally biased region" description="Basic residues" evidence="7">
    <location>
        <begin position="191"/>
        <end position="200"/>
    </location>
</feature>
<evidence type="ECO:0000313" key="8">
    <source>
        <dbReference type="EMBL" id="EDO31552.1"/>
    </source>
</evidence>
<name>A7SXL7_NEMVE</name>
<evidence type="ECO:0000256" key="7">
    <source>
        <dbReference type="SAM" id="MobiDB-lite"/>
    </source>
</evidence>
<comment type="similarity">
    <text evidence="2">Belongs to the CUSTOS family.</text>
</comment>
<reference evidence="8 9" key="1">
    <citation type="journal article" date="2007" name="Science">
        <title>Sea anemone genome reveals ancestral eumetazoan gene repertoire and genomic organization.</title>
        <authorList>
            <person name="Putnam N.H."/>
            <person name="Srivastava M."/>
            <person name="Hellsten U."/>
            <person name="Dirks B."/>
            <person name="Chapman J."/>
            <person name="Salamov A."/>
            <person name="Terry A."/>
            <person name="Shapiro H."/>
            <person name="Lindquist E."/>
            <person name="Kapitonov V.V."/>
            <person name="Jurka J."/>
            <person name="Genikhovich G."/>
            <person name="Grigoriev I.V."/>
            <person name="Lucas S.M."/>
            <person name="Steele R.E."/>
            <person name="Finnerty J.R."/>
            <person name="Technau U."/>
            <person name="Martindale M.Q."/>
            <person name="Rokhsar D.S."/>
        </authorList>
    </citation>
    <scope>NUCLEOTIDE SEQUENCE [LARGE SCALE GENOMIC DNA]</scope>
    <source>
        <strain evidence="9">CH2 X CH6</strain>
    </source>
</reference>
<dbReference type="Proteomes" id="UP000001593">
    <property type="component" value="Unassembled WGS sequence"/>
</dbReference>
<evidence type="ECO:0000256" key="4">
    <source>
        <dbReference type="ARBA" id="ARBA00022473"/>
    </source>
</evidence>
<dbReference type="PANTHER" id="PTHR14482">
    <property type="entry name" value="CHROMOSOME 12 ORF 43 HOMOLOG"/>
    <property type="match status" value="1"/>
</dbReference>
<sequence length="228" mass="25712">MASSSSDEDEEEARKLAEIAGIVDKEVEHGGLKSKHERVIPQKSLRNWRKDEEENEISDTLITPEFRKHVAKKLYSHLNSCIKETSAKVKISSISPVGDCGILLFNSSKRRIIDPELTTQTQAVNKRTKALQSDSSDGECEEDVARFAEAAVCGYTILSNGSSKDTKGSEVNGSKSKQETEPNITEEMSRKTKKKNKKKTRDREEHKVKHSHCDVMKRHKKKKKDKTS</sequence>
<gene>
    <name evidence="8" type="ORF">NEMVEDRAFT_v1g247977</name>
</gene>
<dbReference type="AlphaFoldDB" id="A7SXL7"/>
<evidence type="ECO:0000256" key="5">
    <source>
        <dbReference type="ARBA" id="ARBA00022687"/>
    </source>
</evidence>
<protein>
    <recommendedName>
        <fullName evidence="3">Protein CUSTOS</fullName>
    </recommendedName>
</protein>
<evidence type="ECO:0000256" key="1">
    <source>
        <dbReference type="ARBA" id="ARBA00004259"/>
    </source>
</evidence>
<dbReference type="GO" id="GO:0005635">
    <property type="term" value="C:nuclear envelope"/>
    <property type="evidence" value="ECO:0007669"/>
    <property type="project" value="UniProtKB-SubCell"/>
</dbReference>
<keyword evidence="5" id="KW-0879">Wnt signaling pathway</keyword>
<dbReference type="InParanoid" id="A7SXL7"/>
<keyword evidence="6" id="KW-0539">Nucleus</keyword>
<evidence type="ECO:0000256" key="6">
    <source>
        <dbReference type="ARBA" id="ARBA00023242"/>
    </source>
</evidence>
<keyword evidence="9" id="KW-1185">Reference proteome</keyword>
<evidence type="ECO:0000256" key="3">
    <source>
        <dbReference type="ARBA" id="ARBA00013465"/>
    </source>
</evidence>
<feature type="compositionally biased region" description="Polar residues" evidence="7">
    <location>
        <begin position="162"/>
        <end position="175"/>
    </location>
</feature>
<keyword evidence="4" id="KW-0217">Developmental protein</keyword>
<accession>A7SXL7</accession>